<dbReference type="Proteomes" id="UP000199022">
    <property type="component" value="Unassembled WGS sequence"/>
</dbReference>
<dbReference type="GO" id="GO:0052621">
    <property type="term" value="F:diguanylate cyclase activity"/>
    <property type="evidence" value="ECO:0007669"/>
    <property type="project" value="TreeGrafter"/>
</dbReference>
<dbReference type="PANTHER" id="PTHR45138:SF9">
    <property type="entry name" value="DIGUANYLATE CYCLASE DGCM-RELATED"/>
    <property type="match status" value="1"/>
</dbReference>
<dbReference type="EMBL" id="FOMD01000002">
    <property type="protein sequence ID" value="SFD01339.1"/>
    <property type="molecule type" value="Genomic_DNA"/>
</dbReference>
<dbReference type="InterPro" id="IPR043128">
    <property type="entry name" value="Rev_trsase/Diguanyl_cyclase"/>
</dbReference>
<dbReference type="PROSITE" id="PS50887">
    <property type="entry name" value="GGDEF"/>
    <property type="match status" value="1"/>
</dbReference>
<evidence type="ECO:0000313" key="4">
    <source>
        <dbReference type="EMBL" id="SFD01339.1"/>
    </source>
</evidence>
<keyword evidence="5" id="KW-1185">Reference proteome</keyword>
<evidence type="ECO:0000256" key="2">
    <source>
        <dbReference type="SAM" id="Phobius"/>
    </source>
</evidence>
<dbReference type="Pfam" id="PF00990">
    <property type="entry name" value="GGDEF"/>
    <property type="match status" value="1"/>
</dbReference>
<keyword evidence="2" id="KW-0472">Membrane</keyword>
<name>A0A1I1NUQ2_9ACTN</name>
<evidence type="ECO:0000259" key="3">
    <source>
        <dbReference type="PROSITE" id="PS50887"/>
    </source>
</evidence>
<dbReference type="SUPFAM" id="SSF55073">
    <property type="entry name" value="Nucleotide cyclase"/>
    <property type="match status" value="1"/>
</dbReference>
<protein>
    <submittedName>
        <fullName evidence="4">Diguanylate cyclase (GGDEF) domain-containing protein</fullName>
    </submittedName>
</protein>
<dbReference type="NCBIfam" id="TIGR00254">
    <property type="entry name" value="GGDEF"/>
    <property type="match status" value="1"/>
</dbReference>
<dbReference type="OrthoDB" id="23692at2"/>
<dbReference type="PANTHER" id="PTHR45138">
    <property type="entry name" value="REGULATORY COMPONENTS OF SENSORY TRANSDUCTION SYSTEM"/>
    <property type="match status" value="1"/>
</dbReference>
<dbReference type="RefSeq" id="WP_131802025.1">
    <property type="nucleotide sequence ID" value="NZ_BNAC01000004.1"/>
</dbReference>
<dbReference type="Gene3D" id="3.30.70.270">
    <property type="match status" value="1"/>
</dbReference>
<keyword evidence="2" id="KW-0812">Transmembrane</keyword>
<reference evidence="5" key="1">
    <citation type="submission" date="2016-10" db="EMBL/GenBank/DDBJ databases">
        <authorList>
            <person name="Varghese N."/>
            <person name="Submissions S."/>
        </authorList>
    </citation>
    <scope>NUCLEOTIDE SEQUENCE [LARGE SCALE GENOMIC DNA]</scope>
    <source>
        <strain evidence="5">DSM 45962</strain>
    </source>
</reference>
<evidence type="ECO:0000256" key="1">
    <source>
        <dbReference type="SAM" id="MobiDB-lite"/>
    </source>
</evidence>
<dbReference type="GO" id="GO:1902201">
    <property type="term" value="P:negative regulation of bacterial-type flagellum-dependent cell motility"/>
    <property type="evidence" value="ECO:0007669"/>
    <property type="project" value="TreeGrafter"/>
</dbReference>
<dbReference type="AlphaFoldDB" id="A0A1I1NUQ2"/>
<feature type="transmembrane region" description="Helical" evidence="2">
    <location>
        <begin position="102"/>
        <end position="124"/>
    </location>
</feature>
<dbReference type="STRING" id="1225127.SAMN05661030_2281"/>
<evidence type="ECO:0000313" key="5">
    <source>
        <dbReference type="Proteomes" id="UP000199022"/>
    </source>
</evidence>
<feature type="domain" description="GGDEF" evidence="3">
    <location>
        <begin position="194"/>
        <end position="329"/>
    </location>
</feature>
<accession>A0A1I1NUQ2</accession>
<dbReference type="CDD" id="cd01949">
    <property type="entry name" value="GGDEF"/>
    <property type="match status" value="1"/>
</dbReference>
<dbReference type="InterPro" id="IPR029787">
    <property type="entry name" value="Nucleotide_cyclase"/>
</dbReference>
<proteinExistence type="predicted"/>
<gene>
    <name evidence="4" type="ORF">SAMN05661030_2281</name>
</gene>
<dbReference type="InterPro" id="IPR000160">
    <property type="entry name" value="GGDEF_dom"/>
</dbReference>
<dbReference type="GO" id="GO:0005886">
    <property type="term" value="C:plasma membrane"/>
    <property type="evidence" value="ECO:0007669"/>
    <property type="project" value="TreeGrafter"/>
</dbReference>
<dbReference type="SMART" id="SM00267">
    <property type="entry name" value="GGDEF"/>
    <property type="match status" value="1"/>
</dbReference>
<dbReference type="GO" id="GO:0043709">
    <property type="term" value="P:cell adhesion involved in single-species biofilm formation"/>
    <property type="evidence" value="ECO:0007669"/>
    <property type="project" value="TreeGrafter"/>
</dbReference>
<organism evidence="4 5">
    <name type="scientific">Klenkia taihuensis</name>
    <dbReference type="NCBI Taxonomy" id="1225127"/>
    <lineage>
        <taxon>Bacteria</taxon>
        <taxon>Bacillati</taxon>
        <taxon>Actinomycetota</taxon>
        <taxon>Actinomycetes</taxon>
        <taxon>Geodermatophilales</taxon>
        <taxon>Geodermatophilaceae</taxon>
        <taxon>Klenkia</taxon>
    </lineage>
</organism>
<feature type="region of interest" description="Disordered" evidence="1">
    <location>
        <begin position="346"/>
        <end position="368"/>
    </location>
</feature>
<dbReference type="InterPro" id="IPR050469">
    <property type="entry name" value="Diguanylate_Cyclase"/>
</dbReference>
<feature type="transmembrane region" description="Helical" evidence="2">
    <location>
        <begin position="30"/>
        <end position="50"/>
    </location>
</feature>
<sequence length="368" mass="37441">MVAAVLLGTAFVLLLGMMLALPHLGVPAPAFGWVVLALFVLNGALCVLAPRGSAASDLSVPLAALVAVLACSSMWGLLIGQLDAGVSLMGLPVVFAVSQLQRAAAVVVTLLSCGASVAVLALVGPWSGPRALDAALVCASLLMLAAAMTHHVEASRRLVAELERVATVDGLTGLATRRVLDDSMADSLTRYPRTGTALVLVDLDHFKSVNDQHGHPVGDAALRHVGAVLTAAVRSTDAVVGRLGGDELAVLLPGCPVGVAGSRAADLVAAVRAAPLVLPDGTELRLTVSVGVAHAPEHARDVRTLYSAADSALYVVKRAGRDGCAVAAGARPARLALGSRPPLADVVLPRTRPLPPPPRTARVPAPQG</sequence>
<keyword evidence="2" id="KW-1133">Transmembrane helix</keyword>